<evidence type="ECO:0000313" key="5">
    <source>
        <dbReference type="Proteomes" id="UP000236345"/>
    </source>
</evidence>
<keyword evidence="1" id="KW-0732">Signal</keyword>
<reference evidence="5" key="1">
    <citation type="submission" date="2017-09" db="EMBL/GenBank/DDBJ databases">
        <authorList>
            <person name="Palmer M."/>
            <person name="Steenkamp E.T."/>
            <person name="Coetzee M.P."/>
            <person name="Avontuur J.R."/>
            <person name="Van Zyl E."/>
            <person name="Chan W.-Y."/>
            <person name="Blom J."/>
            <person name="Venter S.N."/>
        </authorList>
    </citation>
    <scope>NUCLEOTIDE SEQUENCE [LARGE SCALE GENOMIC DNA]</scope>
    <source>
        <strain evidence="5">QC88-366</strain>
    </source>
</reference>
<comment type="caution">
    <text evidence="4">The sequence shown here is derived from an EMBL/GenBank/DDBJ whole genome shotgun (WGS) entry which is preliminary data.</text>
</comment>
<gene>
    <name evidence="4" type="ORF">COO59_12120</name>
</gene>
<dbReference type="AlphaFoldDB" id="A0A2K1Q8K8"/>
<dbReference type="Gene3D" id="3.60.21.10">
    <property type="match status" value="1"/>
</dbReference>
<keyword evidence="5" id="KW-1185">Reference proteome</keyword>
<dbReference type="InterPro" id="IPR004843">
    <property type="entry name" value="Calcineurin-like_PHP"/>
</dbReference>
<feature type="signal peptide" evidence="1">
    <location>
        <begin position="1"/>
        <end position="23"/>
    </location>
</feature>
<evidence type="ECO:0000313" key="4">
    <source>
        <dbReference type="EMBL" id="PNS11369.1"/>
    </source>
</evidence>
<dbReference type="EMBL" id="NWUO01000008">
    <property type="protein sequence ID" value="PNS11369.1"/>
    <property type="molecule type" value="Genomic_DNA"/>
</dbReference>
<feature type="chain" id="PRO_5014385856" description="Phosphoesterase" evidence="1">
    <location>
        <begin position="24"/>
        <end position="582"/>
    </location>
</feature>
<evidence type="ECO:0008006" key="6">
    <source>
        <dbReference type="Google" id="ProtNLM"/>
    </source>
</evidence>
<feature type="domain" description="Ricin B lectin" evidence="3">
    <location>
        <begin position="435"/>
        <end position="517"/>
    </location>
</feature>
<dbReference type="Proteomes" id="UP000236345">
    <property type="component" value="Unassembled WGS sequence"/>
</dbReference>
<dbReference type="InterPro" id="IPR051918">
    <property type="entry name" value="STPP_CPPED1"/>
</dbReference>
<evidence type="ECO:0000256" key="1">
    <source>
        <dbReference type="SAM" id="SignalP"/>
    </source>
</evidence>
<dbReference type="InterPro" id="IPR000772">
    <property type="entry name" value="Ricin_B_lectin"/>
</dbReference>
<dbReference type="OrthoDB" id="9784378at2"/>
<dbReference type="InterPro" id="IPR035992">
    <property type="entry name" value="Ricin_B-like_lectins"/>
</dbReference>
<dbReference type="RefSeq" id="WP_103060057.1">
    <property type="nucleotide sequence ID" value="NZ_BSOF01000029.1"/>
</dbReference>
<dbReference type="PANTHER" id="PTHR43143">
    <property type="entry name" value="METALLOPHOSPHOESTERASE, CALCINEURIN SUPERFAMILY"/>
    <property type="match status" value="1"/>
</dbReference>
<feature type="domain" description="Calcineurin-like phosphoesterase" evidence="2">
    <location>
        <begin position="110"/>
        <end position="314"/>
    </location>
</feature>
<dbReference type="GO" id="GO:0016787">
    <property type="term" value="F:hydrolase activity"/>
    <property type="evidence" value="ECO:0007669"/>
    <property type="project" value="InterPro"/>
</dbReference>
<sequence length="582" mass="66662">MKYNRKEILLISLLFATAFNSFADEFKSRDTASNSMTGVFPVRDPVFDIPSNDFKPWSIGVRYLIMADPQAWRMGQGPGSPDPNSSKTASQWEDFNREVVLGINSKIYDLNIKYGIINGDITEFGRDSQLKSYHTVYDRLAVPVMLGYGNHDYERNVRDCTRPEYLDFSTNACAYMMLGHLGSLTSNYSHKLKNFSIDSARKESDLLLGSQAYSWDEDSPESGKVHFVQLHLAPTYSVYINNSFAHLRYFITDSLSWLRHDLDHARLRGANHIFVNFHALEWINEATDYEKQVLKAIFDEYKVSAVFVGHTHYPAVTYHHLFGNVPVYTSGALYAGYFDILNVKKDSFQVQSYRVTDDKVTMIYDRGDFIKPAPPPKCYRPGEYVPAGHFVRTELIPDENQTFLLRQVKTSNALDANAEGDVYTNKLNTANPYMRWKLQHMWTDSNNEKYYKIIHVKDNKVLDGDSKGNIYTRQWNGGAYQYWALLKYSYGGIIQLRSLGTKRILDANAGRDVYGTNSTLKFTNNYQNWELTDLQGNSVPAVRYFKAKRADSSSNPLPNRDNSDQYWEYAGEKGITKAAPCI</sequence>
<dbReference type="InterPro" id="IPR029052">
    <property type="entry name" value="Metallo-depent_PP-like"/>
</dbReference>
<organism evidence="4 5">
    <name type="scientific">Mixta theicola</name>
    <dbReference type="NCBI Taxonomy" id="1458355"/>
    <lineage>
        <taxon>Bacteria</taxon>
        <taxon>Pseudomonadati</taxon>
        <taxon>Pseudomonadota</taxon>
        <taxon>Gammaproteobacteria</taxon>
        <taxon>Enterobacterales</taxon>
        <taxon>Erwiniaceae</taxon>
        <taxon>Mixta</taxon>
    </lineage>
</organism>
<dbReference type="PANTHER" id="PTHR43143:SF1">
    <property type="entry name" value="SERINE_THREONINE-PROTEIN PHOSPHATASE CPPED1"/>
    <property type="match status" value="1"/>
</dbReference>
<evidence type="ECO:0000259" key="3">
    <source>
        <dbReference type="Pfam" id="PF14200"/>
    </source>
</evidence>
<accession>A0A2K1Q8K8</accession>
<dbReference type="Pfam" id="PF00149">
    <property type="entry name" value="Metallophos"/>
    <property type="match status" value="1"/>
</dbReference>
<proteinExistence type="predicted"/>
<dbReference type="SUPFAM" id="SSF50370">
    <property type="entry name" value="Ricin B-like lectins"/>
    <property type="match status" value="1"/>
</dbReference>
<dbReference type="Gene3D" id="2.80.10.50">
    <property type="match status" value="1"/>
</dbReference>
<protein>
    <recommendedName>
        <fullName evidence="6">Phosphoesterase</fullName>
    </recommendedName>
</protein>
<name>A0A2K1Q8K8_9GAMM</name>
<dbReference type="CDD" id="cd23415">
    <property type="entry name" value="beta-trefoil_Ricin_AH"/>
    <property type="match status" value="1"/>
</dbReference>
<dbReference type="Pfam" id="PF14200">
    <property type="entry name" value="RicinB_lectin_2"/>
    <property type="match status" value="1"/>
</dbReference>
<dbReference type="SUPFAM" id="SSF56300">
    <property type="entry name" value="Metallo-dependent phosphatases"/>
    <property type="match status" value="1"/>
</dbReference>
<evidence type="ECO:0000259" key="2">
    <source>
        <dbReference type="Pfam" id="PF00149"/>
    </source>
</evidence>